<gene>
    <name evidence="2" type="ORF">K491DRAFT_690396</name>
</gene>
<feature type="compositionally biased region" description="Low complexity" evidence="1">
    <location>
        <begin position="156"/>
        <end position="167"/>
    </location>
</feature>
<feature type="compositionally biased region" description="Low complexity" evidence="1">
    <location>
        <begin position="82"/>
        <end position="111"/>
    </location>
</feature>
<dbReference type="EMBL" id="MU004318">
    <property type="protein sequence ID" value="KAF2658042.1"/>
    <property type="molecule type" value="Genomic_DNA"/>
</dbReference>
<proteinExistence type="predicted"/>
<organism evidence="2 3">
    <name type="scientific">Lophiostoma macrostomum CBS 122681</name>
    <dbReference type="NCBI Taxonomy" id="1314788"/>
    <lineage>
        <taxon>Eukaryota</taxon>
        <taxon>Fungi</taxon>
        <taxon>Dikarya</taxon>
        <taxon>Ascomycota</taxon>
        <taxon>Pezizomycotina</taxon>
        <taxon>Dothideomycetes</taxon>
        <taxon>Pleosporomycetidae</taxon>
        <taxon>Pleosporales</taxon>
        <taxon>Lophiostomataceae</taxon>
        <taxon>Lophiostoma</taxon>
    </lineage>
</organism>
<name>A0A6A6TEB0_9PLEO</name>
<feature type="compositionally biased region" description="Polar residues" evidence="1">
    <location>
        <begin position="20"/>
        <end position="36"/>
    </location>
</feature>
<feature type="compositionally biased region" description="Low complexity" evidence="1">
    <location>
        <begin position="45"/>
        <end position="61"/>
    </location>
</feature>
<evidence type="ECO:0000256" key="1">
    <source>
        <dbReference type="SAM" id="MobiDB-lite"/>
    </source>
</evidence>
<feature type="compositionally biased region" description="Polar residues" evidence="1">
    <location>
        <begin position="126"/>
        <end position="143"/>
    </location>
</feature>
<feature type="region of interest" description="Disordered" evidence="1">
    <location>
        <begin position="1"/>
        <end position="180"/>
    </location>
</feature>
<feature type="compositionally biased region" description="Low complexity" evidence="1">
    <location>
        <begin position="1"/>
        <end position="19"/>
    </location>
</feature>
<dbReference type="Proteomes" id="UP000799324">
    <property type="component" value="Unassembled WGS sequence"/>
</dbReference>
<evidence type="ECO:0000313" key="2">
    <source>
        <dbReference type="EMBL" id="KAF2658042.1"/>
    </source>
</evidence>
<keyword evidence="3" id="KW-1185">Reference proteome</keyword>
<accession>A0A6A6TEB0</accession>
<protein>
    <submittedName>
        <fullName evidence="2">Uncharacterized protein</fullName>
    </submittedName>
</protein>
<sequence>MSSSHHSSRSRGFSSGRSSAGLTTLSTVHPNDSISMVSDRRSHVSSRSHASGSRASSARGSELWDLSGSVPKRVHASGSHVSGSRASGSLASGSRASGSRASMSRSLASGSHFSDSRSRHSGLSDYGSTHSGSTVRPYSSSSRAMVPYESHGRDTSVASYPSHASSSRSRRGNSELLGRVSSEPIARGLMEGMGDVARNGGRAHLECHMLDHGRRTGESMVLDVNSTGAGRPSMGPAPPMYGWGCDSDSDSDDGFSYGGSRSHYRPYGPYPF</sequence>
<feature type="region of interest" description="Disordered" evidence="1">
    <location>
        <begin position="252"/>
        <end position="272"/>
    </location>
</feature>
<evidence type="ECO:0000313" key="3">
    <source>
        <dbReference type="Proteomes" id="UP000799324"/>
    </source>
</evidence>
<reference evidence="2" key="1">
    <citation type="journal article" date="2020" name="Stud. Mycol.">
        <title>101 Dothideomycetes genomes: a test case for predicting lifestyles and emergence of pathogens.</title>
        <authorList>
            <person name="Haridas S."/>
            <person name="Albert R."/>
            <person name="Binder M."/>
            <person name="Bloem J."/>
            <person name="Labutti K."/>
            <person name="Salamov A."/>
            <person name="Andreopoulos B."/>
            <person name="Baker S."/>
            <person name="Barry K."/>
            <person name="Bills G."/>
            <person name="Bluhm B."/>
            <person name="Cannon C."/>
            <person name="Castanera R."/>
            <person name="Culley D."/>
            <person name="Daum C."/>
            <person name="Ezra D."/>
            <person name="Gonzalez J."/>
            <person name="Henrissat B."/>
            <person name="Kuo A."/>
            <person name="Liang C."/>
            <person name="Lipzen A."/>
            <person name="Lutzoni F."/>
            <person name="Magnuson J."/>
            <person name="Mondo S."/>
            <person name="Nolan M."/>
            <person name="Ohm R."/>
            <person name="Pangilinan J."/>
            <person name="Park H.-J."/>
            <person name="Ramirez L."/>
            <person name="Alfaro M."/>
            <person name="Sun H."/>
            <person name="Tritt A."/>
            <person name="Yoshinaga Y."/>
            <person name="Zwiers L.-H."/>
            <person name="Turgeon B."/>
            <person name="Goodwin S."/>
            <person name="Spatafora J."/>
            <person name="Crous P."/>
            <person name="Grigoriev I."/>
        </authorList>
    </citation>
    <scope>NUCLEOTIDE SEQUENCE</scope>
    <source>
        <strain evidence="2">CBS 122681</strain>
    </source>
</reference>
<dbReference type="AlphaFoldDB" id="A0A6A6TEB0"/>